<feature type="transmembrane region" description="Helical" evidence="2">
    <location>
        <begin position="220"/>
        <end position="238"/>
    </location>
</feature>
<dbReference type="GO" id="GO:0009103">
    <property type="term" value="P:lipopolysaccharide biosynthetic process"/>
    <property type="evidence" value="ECO:0007669"/>
    <property type="project" value="TreeGrafter"/>
</dbReference>
<evidence type="ECO:0000313" key="5">
    <source>
        <dbReference type="Proteomes" id="UP000658320"/>
    </source>
</evidence>
<comment type="caution">
    <text evidence="4">The sequence shown here is derived from an EMBL/GenBank/DDBJ whole genome shotgun (WGS) entry which is preliminary data.</text>
</comment>
<accession>A0A918C0L1</accession>
<feature type="compositionally biased region" description="Polar residues" evidence="1">
    <location>
        <begin position="7"/>
        <end position="28"/>
    </location>
</feature>
<evidence type="ECO:0000313" key="4">
    <source>
        <dbReference type="EMBL" id="GGR01136.1"/>
    </source>
</evidence>
<gene>
    <name evidence="4" type="ORF">GCM10010251_15820</name>
</gene>
<evidence type="ECO:0000256" key="2">
    <source>
        <dbReference type="SAM" id="Phobius"/>
    </source>
</evidence>
<dbReference type="InterPro" id="IPR002656">
    <property type="entry name" value="Acyl_transf_3_dom"/>
</dbReference>
<feature type="transmembrane region" description="Helical" evidence="2">
    <location>
        <begin position="194"/>
        <end position="213"/>
    </location>
</feature>
<feature type="transmembrane region" description="Helical" evidence="2">
    <location>
        <begin position="369"/>
        <end position="390"/>
    </location>
</feature>
<dbReference type="EMBL" id="BMSX01000003">
    <property type="protein sequence ID" value="GGR01136.1"/>
    <property type="molecule type" value="Genomic_DNA"/>
</dbReference>
<feature type="transmembrane region" description="Helical" evidence="2">
    <location>
        <begin position="244"/>
        <end position="263"/>
    </location>
</feature>
<dbReference type="PANTHER" id="PTHR23028:SF53">
    <property type="entry name" value="ACYL_TRANSF_3 DOMAIN-CONTAINING PROTEIN"/>
    <property type="match status" value="1"/>
</dbReference>
<keyword evidence="2" id="KW-0472">Membrane</keyword>
<feature type="transmembrane region" description="Helical" evidence="2">
    <location>
        <begin position="332"/>
        <end position="349"/>
    </location>
</feature>
<feature type="region of interest" description="Disordered" evidence="1">
    <location>
        <begin position="1"/>
        <end position="57"/>
    </location>
</feature>
<dbReference type="GO" id="GO:0016020">
    <property type="term" value="C:membrane"/>
    <property type="evidence" value="ECO:0007669"/>
    <property type="project" value="TreeGrafter"/>
</dbReference>
<reference evidence="4" key="2">
    <citation type="submission" date="2020-09" db="EMBL/GenBank/DDBJ databases">
        <authorList>
            <person name="Sun Q."/>
            <person name="Ohkuma M."/>
        </authorList>
    </citation>
    <scope>NUCLEOTIDE SEQUENCE</scope>
    <source>
        <strain evidence="4">JCM 4346</strain>
    </source>
</reference>
<feature type="transmembrane region" description="Helical" evidence="2">
    <location>
        <begin position="105"/>
        <end position="125"/>
    </location>
</feature>
<keyword evidence="2" id="KW-0812">Transmembrane</keyword>
<organism evidence="4 5">
    <name type="scientific">Streptomyces aurantiogriseus</name>
    <dbReference type="NCBI Taxonomy" id="66870"/>
    <lineage>
        <taxon>Bacteria</taxon>
        <taxon>Bacillati</taxon>
        <taxon>Actinomycetota</taxon>
        <taxon>Actinomycetes</taxon>
        <taxon>Kitasatosporales</taxon>
        <taxon>Streptomycetaceae</taxon>
        <taxon>Streptomyces</taxon>
    </lineage>
</organism>
<dbReference type="GO" id="GO:0016747">
    <property type="term" value="F:acyltransferase activity, transferring groups other than amino-acyl groups"/>
    <property type="evidence" value="ECO:0007669"/>
    <property type="project" value="InterPro"/>
</dbReference>
<feature type="transmembrane region" description="Helical" evidence="2">
    <location>
        <begin position="300"/>
        <end position="325"/>
    </location>
</feature>
<keyword evidence="4" id="KW-0012">Acyltransferase</keyword>
<keyword evidence="2" id="KW-1133">Transmembrane helix</keyword>
<evidence type="ECO:0000256" key="1">
    <source>
        <dbReference type="SAM" id="MobiDB-lite"/>
    </source>
</evidence>
<sequence length="407" mass="44221">MDVILRTPSTTGTDSGVTQTVENSTQQPIAVPVPSEDPSKGSPRGSSKSASRARGSGGRLRALDGLRLVAALMVACYHYGGRGGEITQAWGTSPSQVFPTLHTPFAYGCLGVQIFFVISGFVICMSGWGRPLRSFFASRASRLLPAYWAAVLLVTAVFALPVVAYKALSPSDTLVNLTMLQQPLGVDRVLGVDWTLWAEVRFYALFALCVVLPGASRRRVIMFCAAWTLAAAIAQGAEEPLLEIVLMPEYAPFFIGGVGLYLVHRDRRDAYAWGIVGVSFLIGQHYAVRSLWNAADPNAFAHRTSFGIIAVVAFGFLAVGAIALGRLDRVDWRLLTVAGALTYPFYLVHEHLGWVVVKALHQDLGVPSYATFLLTIGSMLVLAWLLNRLVEERLTPKLRTALSTPRR</sequence>
<dbReference type="Pfam" id="PF01757">
    <property type="entry name" value="Acyl_transf_3"/>
    <property type="match status" value="1"/>
</dbReference>
<feature type="domain" description="Acyltransferase 3" evidence="3">
    <location>
        <begin position="62"/>
        <end position="387"/>
    </location>
</feature>
<dbReference type="AlphaFoldDB" id="A0A918C0L1"/>
<keyword evidence="4" id="KW-0808">Transferase</keyword>
<dbReference type="InterPro" id="IPR050879">
    <property type="entry name" value="Acyltransferase_3"/>
</dbReference>
<reference evidence="4" key="1">
    <citation type="journal article" date="2014" name="Int. J. Syst. Evol. Microbiol.">
        <title>Complete genome sequence of Corynebacterium casei LMG S-19264T (=DSM 44701T), isolated from a smear-ripened cheese.</title>
        <authorList>
            <consortium name="US DOE Joint Genome Institute (JGI-PGF)"/>
            <person name="Walter F."/>
            <person name="Albersmeier A."/>
            <person name="Kalinowski J."/>
            <person name="Ruckert C."/>
        </authorList>
    </citation>
    <scope>NUCLEOTIDE SEQUENCE</scope>
    <source>
        <strain evidence="4">JCM 4346</strain>
    </source>
</reference>
<name>A0A918C0L1_9ACTN</name>
<feature type="compositionally biased region" description="Low complexity" evidence="1">
    <location>
        <begin position="41"/>
        <end position="57"/>
    </location>
</feature>
<protein>
    <submittedName>
        <fullName evidence="4">Acyltransferase</fullName>
    </submittedName>
</protein>
<feature type="transmembrane region" description="Helical" evidence="2">
    <location>
        <begin position="146"/>
        <end position="168"/>
    </location>
</feature>
<proteinExistence type="predicted"/>
<dbReference type="PANTHER" id="PTHR23028">
    <property type="entry name" value="ACETYLTRANSFERASE"/>
    <property type="match status" value="1"/>
</dbReference>
<keyword evidence="5" id="KW-1185">Reference proteome</keyword>
<evidence type="ECO:0000259" key="3">
    <source>
        <dbReference type="Pfam" id="PF01757"/>
    </source>
</evidence>
<feature type="transmembrane region" description="Helical" evidence="2">
    <location>
        <begin position="270"/>
        <end position="288"/>
    </location>
</feature>
<dbReference type="Proteomes" id="UP000658320">
    <property type="component" value="Unassembled WGS sequence"/>
</dbReference>